<dbReference type="AlphaFoldDB" id="A0A5B7SQ57"/>
<proteinExistence type="predicted"/>
<dbReference type="EMBL" id="CP040710">
    <property type="protein sequence ID" value="QCX00825.1"/>
    <property type="molecule type" value="Genomic_DNA"/>
</dbReference>
<evidence type="ECO:0000313" key="3">
    <source>
        <dbReference type="Proteomes" id="UP000310017"/>
    </source>
</evidence>
<evidence type="ECO:0000313" key="2">
    <source>
        <dbReference type="EMBL" id="QCX00825.1"/>
    </source>
</evidence>
<reference evidence="2 3" key="1">
    <citation type="submission" date="2019-05" db="EMBL/GenBank/DDBJ databases">
        <title>Genome sequencing of F202Z8.</title>
        <authorList>
            <person name="Kwon Y.M."/>
        </authorList>
    </citation>
    <scope>NUCLEOTIDE SEQUENCE [LARGE SCALE GENOMIC DNA]</scope>
    <source>
        <strain evidence="2 3">F202Z8</strain>
    </source>
</reference>
<dbReference type="Proteomes" id="UP000310017">
    <property type="component" value="Chromosome"/>
</dbReference>
<dbReference type="KEGG" id="asag:FGM00_12155"/>
<name>A0A5B7SQ57_9FLAO</name>
<dbReference type="Pfam" id="PF19783">
    <property type="entry name" value="DUF6268"/>
    <property type="match status" value="1"/>
</dbReference>
<organism evidence="2 3">
    <name type="scientific">Aggregatimonas sangjinii</name>
    <dbReference type="NCBI Taxonomy" id="2583587"/>
    <lineage>
        <taxon>Bacteria</taxon>
        <taxon>Pseudomonadati</taxon>
        <taxon>Bacteroidota</taxon>
        <taxon>Flavobacteriia</taxon>
        <taxon>Flavobacteriales</taxon>
        <taxon>Flavobacteriaceae</taxon>
        <taxon>Aggregatimonas</taxon>
    </lineage>
</organism>
<keyword evidence="3" id="KW-1185">Reference proteome</keyword>
<feature type="domain" description="DUF6268" evidence="1">
    <location>
        <begin position="65"/>
        <end position="268"/>
    </location>
</feature>
<accession>A0A5B7SQ57</accession>
<protein>
    <recommendedName>
        <fullName evidence="1">DUF6268 domain-containing protein</fullName>
    </recommendedName>
</protein>
<dbReference type="OrthoDB" id="1114906at2"/>
<gene>
    <name evidence="2" type="ORF">FGM00_12155</name>
</gene>
<dbReference type="RefSeq" id="WP_138853168.1">
    <property type="nucleotide sequence ID" value="NZ_CP040710.1"/>
</dbReference>
<sequence>MQTPDLVRLEYTVIPDNNFGIQTNRYRALINAPIKLSTENYFVVGMEYNRYEFEIERELPFEYNNLERLHIIDLNLGYTFLMNPTWRIVGVLTPRISSNIERGLDNNDLRLNASLVFWKEEKELEKPYRLILGLSYNSATGLPFPLPLINYYKRFHKNWSYTLGIPRSDFKFYVKDKHVLETAVFLDGYFVNIQSNIELPGNNVGTAISLSALVGAVGYQYKITKEISLYAMAGYSILQEGLIRDGDRGRAFTLNDEGNFYFRTGFKIGIF</sequence>
<evidence type="ECO:0000259" key="1">
    <source>
        <dbReference type="Pfam" id="PF19783"/>
    </source>
</evidence>
<dbReference type="InterPro" id="IPR046235">
    <property type="entry name" value="DUF6268"/>
</dbReference>